<dbReference type="GO" id="GO:0008176">
    <property type="term" value="F:tRNA (guanine(46)-N7)-methyltransferase activity"/>
    <property type="evidence" value="ECO:0007669"/>
    <property type="project" value="UniProtKB-UniRule"/>
</dbReference>
<feature type="binding site" evidence="9">
    <location>
        <position position="124"/>
    </location>
    <ligand>
        <name>substrate</name>
    </ligand>
</feature>
<feature type="binding site" evidence="9">
    <location>
        <position position="69"/>
    </location>
    <ligand>
        <name>S-adenosyl-L-methionine</name>
        <dbReference type="ChEBI" id="CHEBI:59789"/>
    </ligand>
</feature>
<dbReference type="PANTHER" id="PTHR23417:SF14">
    <property type="entry name" value="PENTACOTRIPEPTIDE-REPEAT REGION OF PRORP DOMAIN-CONTAINING PROTEIN"/>
    <property type="match status" value="1"/>
</dbReference>
<evidence type="ECO:0000256" key="2">
    <source>
        <dbReference type="ARBA" id="ARBA00003015"/>
    </source>
</evidence>
<evidence type="ECO:0000313" key="11">
    <source>
        <dbReference type="EMBL" id="PKZ23533.1"/>
    </source>
</evidence>
<comment type="similarity">
    <text evidence="8 9">Belongs to the class I-like SAM-binding methyltransferase superfamily. TrmB family.</text>
</comment>
<keyword evidence="5 9" id="KW-0949">S-adenosyl-L-methionine</keyword>
<dbReference type="InterPro" id="IPR029063">
    <property type="entry name" value="SAM-dependent_MTases_sf"/>
</dbReference>
<dbReference type="HAMAP" id="MF_01057">
    <property type="entry name" value="tRNA_methyltr_TrmB"/>
    <property type="match status" value="1"/>
</dbReference>
<reference evidence="10 12" key="1">
    <citation type="journal article" date="2016" name="Genome Announc.">
        <title>Complete Genome Sequences of Aerococcus christensenii CCUG 28831T, Aerococcus sanguinicola CCUG 43001T, Aerococcus urinae CCUG 36881T, Aerococcus urinaeequi CCUG 28094T, Aerococcus urinaehominis CCUG 42038 BT, and Aerococcus viridans CCUG 4311T.</title>
        <authorList>
            <person name="Carkaci D."/>
            <person name="Dargis R."/>
            <person name="Nielsen X.C."/>
            <person name="Skovgaard O."/>
            <person name="Fuursted K."/>
            <person name="Christensen J.J."/>
        </authorList>
    </citation>
    <scope>NUCLEOTIDE SEQUENCE [LARGE SCALE GENOMIC DNA]</scope>
    <source>
        <strain evidence="10 12">CCUG43001</strain>
    </source>
</reference>
<protein>
    <recommendedName>
        <fullName evidence="9">tRNA (guanine-N(7)-)-methyltransferase</fullName>
        <ecNumber evidence="9">2.1.1.33</ecNumber>
    </recommendedName>
    <alternativeName>
        <fullName evidence="9">tRNA (guanine(46)-N(7))-methyltransferase</fullName>
    </alternativeName>
    <alternativeName>
        <fullName evidence="9">tRNA(m7G46)-methyltransferase</fullName>
    </alternativeName>
</protein>
<dbReference type="EC" id="2.1.1.33" evidence="9"/>
<dbReference type="NCBIfam" id="NF001080">
    <property type="entry name" value="PRK00121.2-2"/>
    <property type="match status" value="1"/>
</dbReference>
<sequence length="218" mass="25530">MRVRHKPWAIDMIKDYPNIVIPEPDQAQGKWDQVFDQAQPLHVEVGTGKGQFLIGMAKAHPEINYVGIEMYSDVLVMALQKVLDEDQDLPNLRFIRSDGREISNFFEAHSLDRIYLNFSDPWPKRRHTKRRLTSPNFLAQYQEVLKPEGEIHFKTDNQGLFEYSLASMSQYGMAFRQVWLDLHASDFEGNIMTEYEEKFAAKGQPIYRLEAYYPQHES</sequence>
<dbReference type="NCBIfam" id="TIGR00091">
    <property type="entry name" value="tRNA (guanosine(46)-N7)-methyltransferase TrmB"/>
    <property type="match status" value="1"/>
</dbReference>
<dbReference type="FunFam" id="3.40.50.150:FF:000035">
    <property type="entry name" value="tRNA (guanine-N(7)-)-methyltransferase"/>
    <property type="match status" value="1"/>
</dbReference>
<evidence type="ECO:0000256" key="9">
    <source>
        <dbReference type="HAMAP-Rule" id="MF_01057"/>
    </source>
</evidence>
<dbReference type="PROSITE" id="PS51625">
    <property type="entry name" value="SAM_MT_TRMB"/>
    <property type="match status" value="1"/>
</dbReference>
<reference evidence="11 13" key="3">
    <citation type="submission" date="2017-12" db="EMBL/GenBank/DDBJ databases">
        <title>Phylogenetic diversity of female urinary microbiome.</title>
        <authorList>
            <person name="Thomas-White K."/>
            <person name="Wolfe A.J."/>
        </authorList>
    </citation>
    <scope>NUCLEOTIDE SEQUENCE [LARGE SCALE GENOMIC DNA]</scope>
    <source>
        <strain evidence="11 13">UMB0139</strain>
    </source>
</reference>
<dbReference type="KEGG" id="asan:AWM72_06790"/>
<name>A0A0X8FBV2_9LACT</name>
<dbReference type="OrthoDB" id="9802090at2"/>
<organism evidence="10 12">
    <name type="scientific">Aerococcus sanguinicola</name>
    <dbReference type="NCBI Taxonomy" id="119206"/>
    <lineage>
        <taxon>Bacteria</taxon>
        <taxon>Bacillati</taxon>
        <taxon>Bacillota</taxon>
        <taxon>Bacilli</taxon>
        <taxon>Lactobacillales</taxon>
        <taxon>Aerococcaceae</taxon>
        <taxon>Aerococcus</taxon>
    </lineage>
</organism>
<comment type="function">
    <text evidence="2 9">Catalyzes the formation of N(7)-methylguanine at position 46 (m7G46) in tRNA.</text>
</comment>
<keyword evidence="4 9" id="KW-0808">Transferase</keyword>
<evidence type="ECO:0000256" key="5">
    <source>
        <dbReference type="ARBA" id="ARBA00022691"/>
    </source>
</evidence>
<dbReference type="PANTHER" id="PTHR23417">
    <property type="entry name" value="3-DEOXY-D-MANNO-OCTULOSONIC-ACID TRANSFERASE/TRNA GUANINE-N 7 - -METHYLTRANSFERASE"/>
    <property type="match status" value="1"/>
</dbReference>
<evidence type="ECO:0000256" key="7">
    <source>
        <dbReference type="ARBA" id="ARBA00060552"/>
    </source>
</evidence>
<dbReference type="InterPro" id="IPR055361">
    <property type="entry name" value="tRNA_methyltr_TrmB_bact"/>
</dbReference>
<evidence type="ECO:0000256" key="8">
    <source>
        <dbReference type="ARBA" id="ARBA00060767"/>
    </source>
</evidence>
<gene>
    <name evidence="9" type="primary">trmB</name>
    <name evidence="10" type="ORF">AWM72_06790</name>
    <name evidence="11" type="ORF">CYJ28_02970</name>
</gene>
<evidence type="ECO:0000256" key="3">
    <source>
        <dbReference type="ARBA" id="ARBA00022603"/>
    </source>
</evidence>
<dbReference type="RefSeq" id="WP_067975233.1">
    <property type="nucleotide sequence ID" value="NZ_CAJHKM010000002.1"/>
</dbReference>
<comment type="caution">
    <text evidence="9">Lacks conserved residue(s) required for the propagation of feature annotation.</text>
</comment>
<accession>A0A0X8FBV2</accession>
<keyword evidence="12" id="KW-1185">Reference proteome</keyword>
<dbReference type="AlphaFoldDB" id="A0A0X8FBV2"/>
<dbReference type="CDD" id="cd02440">
    <property type="entry name" value="AdoMet_MTases"/>
    <property type="match status" value="1"/>
</dbReference>
<comment type="pathway">
    <text evidence="7 9">tRNA modification; N(7)-methylguanine-tRNA biosynthesis.</text>
</comment>
<reference evidence="12" key="2">
    <citation type="submission" date="2016-01" db="EMBL/GenBank/DDBJ databases">
        <title>Six Aerococcus type strain genome sequencing and assembly using PacBio and Illumina Hiseq.</title>
        <authorList>
            <person name="Carkaci D."/>
            <person name="Dargis R."/>
            <person name="Nielsen X.C."/>
            <person name="Skovgaard O."/>
            <person name="Fuursted K."/>
            <person name="Christensen J.J."/>
        </authorList>
    </citation>
    <scope>NUCLEOTIDE SEQUENCE [LARGE SCALE GENOMIC DNA]</scope>
    <source>
        <strain evidence="12">CCUG43001</strain>
    </source>
</reference>
<feature type="binding site" evidence="9">
    <location>
        <position position="120"/>
    </location>
    <ligand>
        <name>S-adenosyl-L-methionine</name>
        <dbReference type="ChEBI" id="CHEBI:59789"/>
    </ligand>
</feature>
<dbReference type="GO" id="GO:0043527">
    <property type="term" value="C:tRNA methyltransferase complex"/>
    <property type="evidence" value="ECO:0007669"/>
    <property type="project" value="TreeGrafter"/>
</dbReference>
<dbReference type="Pfam" id="PF02390">
    <property type="entry name" value="Methyltransf_4"/>
    <property type="match status" value="1"/>
</dbReference>
<dbReference type="UniPathway" id="UPA00989"/>
<dbReference type="Proteomes" id="UP000069912">
    <property type="component" value="Chromosome"/>
</dbReference>
<dbReference type="Gene3D" id="3.40.50.150">
    <property type="entry name" value="Vaccinia Virus protein VP39"/>
    <property type="match status" value="1"/>
</dbReference>
<dbReference type="Proteomes" id="UP000234239">
    <property type="component" value="Unassembled WGS sequence"/>
</dbReference>
<feature type="binding site" evidence="9">
    <location>
        <position position="98"/>
    </location>
    <ligand>
        <name>S-adenosyl-L-methionine</name>
        <dbReference type="ChEBI" id="CHEBI:59789"/>
    </ligand>
</feature>
<dbReference type="EMBL" id="CP014160">
    <property type="protein sequence ID" value="AMB94473.1"/>
    <property type="molecule type" value="Genomic_DNA"/>
</dbReference>
<dbReference type="GeneID" id="92903770"/>
<feature type="binding site" evidence="9">
    <location>
        <position position="156"/>
    </location>
    <ligand>
        <name>substrate</name>
    </ligand>
</feature>
<evidence type="ECO:0000313" key="13">
    <source>
        <dbReference type="Proteomes" id="UP000234239"/>
    </source>
</evidence>
<evidence type="ECO:0000256" key="1">
    <source>
        <dbReference type="ARBA" id="ARBA00000142"/>
    </source>
</evidence>
<proteinExistence type="inferred from homology"/>
<dbReference type="InterPro" id="IPR003358">
    <property type="entry name" value="tRNA_(Gua-N-7)_MeTrfase_Trmb"/>
</dbReference>
<dbReference type="SUPFAM" id="SSF53335">
    <property type="entry name" value="S-adenosyl-L-methionine-dependent methyltransferases"/>
    <property type="match status" value="1"/>
</dbReference>
<feature type="binding site" evidence="9">
    <location>
        <position position="44"/>
    </location>
    <ligand>
        <name>S-adenosyl-L-methionine</name>
        <dbReference type="ChEBI" id="CHEBI:59789"/>
    </ligand>
</feature>
<evidence type="ECO:0000256" key="4">
    <source>
        <dbReference type="ARBA" id="ARBA00022679"/>
    </source>
</evidence>
<keyword evidence="3 9" id="KW-0489">Methyltransferase</keyword>
<evidence type="ECO:0000313" key="12">
    <source>
        <dbReference type="Proteomes" id="UP000069912"/>
    </source>
</evidence>
<keyword evidence="6 9" id="KW-0819">tRNA processing</keyword>
<dbReference type="EMBL" id="PKGY01000001">
    <property type="protein sequence ID" value="PKZ23533.1"/>
    <property type="molecule type" value="Genomic_DNA"/>
</dbReference>
<feature type="binding site" evidence="9">
    <location>
        <begin position="193"/>
        <end position="196"/>
    </location>
    <ligand>
        <name>substrate</name>
    </ligand>
</feature>
<comment type="catalytic activity">
    <reaction evidence="1 9">
        <text>guanosine(46) in tRNA + S-adenosyl-L-methionine = N(7)-methylguanosine(46) in tRNA + S-adenosyl-L-homocysteine</text>
        <dbReference type="Rhea" id="RHEA:42708"/>
        <dbReference type="Rhea" id="RHEA-COMP:10188"/>
        <dbReference type="Rhea" id="RHEA-COMP:10189"/>
        <dbReference type="ChEBI" id="CHEBI:57856"/>
        <dbReference type="ChEBI" id="CHEBI:59789"/>
        <dbReference type="ChEBI" id="CHEBI:74269"/>
        <dbReference type="ChEBI" id="CHEBI:74480"/>
        <dbReference type="EC" id="2.1.1.33"/>
    </reaction>
</comment>
<evidence type="ECO:0000313" key="10">
    <source>
        <dbReference type="EMBL" id="AMB94473.1"/>
    </source>
</evidence>
<evidence type="ECO:0000256" key="6">
    <source>
        <dbReference type="ARBA" id="ARBA00022694"/>
    </source>
</evidence>